<proteinExistence type="predicted"/>
<dbReference type="Proteomes" id="UP001164250">
    <property type="component" value="Chromosome 12"/>
</dbReference>
<comment type="caution">
    <text evidence="1">The sequence shown here is derived from an EMBL/GenBank/DDBJ whole genome shotgun (WGS) entry which is preliminary data.</text>
</comment>
<gene>
    <name evidence="1" type="ORF">Patl1_09775</name>
</gene>
<protein>
    <submittedName>
        <fullName evidence="1">Uncharacterized protein</fullName>
    </submittedName>
</protein>
<evidence type="ECO:0000313" key="2">
    <source>
        <dbReference type="Proteomes" id="UP001164250"/>
    </source>
</evidence>
<name>A0ACC1A7C4_9ROSI</name>
<organism evidence="1 2">
    <name type="scientific">Pistacia atlantica</name>
    <dbReference type="NCBI Taxonomy" id="434234"/>
    <lineage>
        <taxon>Eukaryota</taxon>
        <taxon>Viridiplantae</taxon>
        <taxon>Streptophyta</taxon>
        <taxon>Embryophyta</taxon>
        <taxon>Tracheophyta</taxon>
        <taxon>Spermatophyta</taxon>
        <taxon>Magnoliopsida</taxon>
        <taxon>eudicotyledons</taxon>
        <taxon>Gunneridae</taxon>
        <taxon>Pentapetalae</taxon>
        <taxon>rosids</taxon>
        <taxon>malvids</taxon>
        <taxon>Sapindales</taxon>
        <taxon>Anacardiaceae</taxon>
        <taxon>Pistacia</taxon>
    </lineage>
</organism>
<reference evidence="2" key="1">
    <citation type="journal article" date="2023" name="G3 (Bethesda)">
        <title>Genome assembly and association tests identify interacting loci associated with vigor, precocity, and sex in interspecific pistachio rootstocks.</title>
        <authorList>
            <person name="Palmer W."/>
            <person name="Jacygrad E."/>
            <person name="Sagayaradj S."/>
            <person name="Cavanaugh K."/>
            <person name="Han R."/>
            <person name="Bertier L."/>
            <person name="Beede B."/>
            <person name="Kafkas S."/>
            <person name="Golino D."/>
            <person name="Preece J."/>
            <person name="Michelmore R."/>
        </authorList>
    </citation>
    <scope>NUCLEOTIDE SEQUENCE [LARGE SCALE GENOMIC DNA]</scope>
</reference>
<evidence type="ECO:0000313" key="1">
    <source>
        <dbReference type="EMBL" id="KAJ0082326.1"/>
    </source>
</evidence>
<accession>A0ACC1A7C4</accession>
<sequence length="840" mass="93235">MGELFRSFLSKLIALLGFILLFQSCWLQMVTTESSAGEILKDSSCSNNDTVPDDEKKALKKLVDKLGYQSNSNQDSTMNDTRSGPICSCSCNNNVCHVTDITMWSSKLDGTIDGEALSKLQYLEYLDLSGNQIHGAIPPALNNLTRLQYIFLFSNRISGTIPSNLSNLSQLQVLDLSKNRIHGIIPPTVNNLSSLTHIYLGSNQLNGSVPDMQNMKNLVAISFTSNFLEGIIPLSLGQLPSLENLFLGINLLTGGIPAELGNLSKLEYLSLKENLLVGTLTPALGNLTNLLGLSVASNNLTGILPEEYANLTRFTVAGNNLSGPIPEYITKWNQLQYLDLVGNKFENQNPPLGIFNMSGLQYLYVSDVNITGSSFKMPEMTHLTNIEELIIRNCFITGVIPTNIGSCSNLTYLDLSFNNLTGVIPKSMENLKLKKLILTNNMLNGTVNDSWIKKMKLASSIPTMSKDFCQDKHGKHDSLRINCGGSSKVVGAEDEYEADDQKSKYFVSSDHRWAYVCTGDFYFADASYKDYIKNASCRLSPSEESIYETARLCPQSLKYYGFCLQNGDYNVRLHFSEIVFSNPKDQSNLGKRIFDINVQGKMERKDFSIKDLKATNKSFIDINTTVDEDSLLTIHFFWAGKGSIYLPKNLNGPLISAINVTRVYPVTKGRRGLSTGQIIGIVIGSVLAASLLLLAFMWRIGWIGDRELRVTSVKLRDKWYTLKQVIDATRNFSPRNEIGQGRFGIVYKAELPDQTVAVKKLSLQSNLDQACYLQAKGRLMDLVDKKLSAYNWQQAHDILHLAMMCVDQSPAVRPTMSEVVSVLEGEKNIQQISKADTSSA</sequence>
<dbReference type="EMBL" id="CM047908">
    <property type="protein sequence ID" value="KAJ0082326.1"/>
    <property type="molecule type" value="Genomic_DNA"/>
</dbReference>
<keyword evidence="2" id="KW-1185">Reference proteome</keyword>